<sequence length="380" mass="44011">MANISSASGKITLKGDWTQEAIAALELVLDMWEFYGEYGIQSYDGFDEEHLTSYFFGCGRWSFSGTLDSFEDWTRDWLKEKPKRPNGELIHSLTEEQYENFLKIMCENHLVIEMDFEDVEEGCGVHIHEIGQFTSGDGSCISYKIMECEDIVPSWDDYETEALDEAVDFFENFLSDVNRKKLRKWVKNNVTPTDIFEDTDDYWEIIEYFGDCGEDPFIEFFLKFSPDTEEWEELNGFYEEMWGCPVEENIDEGYGEDFDFYDEDDDDDDDDEDDDEDRDVNTWDTEPQYPLDEIDSLEISGSAFVLTGDFQNCDGDRDEVKKMIEAKGGRCTSTVSGKTNYLVLGDFGSAGAKKIDQVMEQRAKGKDVKIIAEYDLFRFL</sequence>
<evidence type="ECO:0000313" key="3">
    <source>
        <dbReference type="EMBL" id="SHL24989.1"/>
    </source>
</evidence>
<protein>
    <submittedName>
        <fullName evidence="3">BRCA1 C Terminus (BRCT) domain-containing protein</fullName>
    </submittedName>
</protein>
<evidence type="ECO:0000259" key="2">
    <source>
        <dbReference type="PROSITE" id="PS50172"/>
    </source>
</evidence>
<dbReference type="EMBL" id="FRAH01000083">
    <property type="protein sequence ID" value="SHL24989.1"/>
    <property type="molecule type" value="Genomic_DNA"/>
</dbReference>
<dbReference type="Gene3D" id="3.40.50.10190">
    <property type="entry name" value="BRCT domain"/>
    <property type="match status" value="1"/>
</dbReference>
<accession>A0A1M6Z3U0</accession>
<dbReference type="InterPro" id="IPR001357">
    <property type="entry name" value="BRCT_dom"/>
</dbReference>
<reference evidence="3 4" key="1">
    <citation type="submission" date="2016-11" db="EMBL/GenBank/DDBJ databases">
        <authorList>
            <person name="Jaros S."/>
            <person name="Januszkiewicz K."/>
            <person name="Wedrychowicz H."/>
        </authorList>
    </citation>
    <scope>NUCLEOTIDE SEQUENCE [LARGE SCALE GENOMIC DNA]</scope>
    <source>
        <strain evidence="3 4">DSM 14214</strain>
    </source>
</reference>
<dbReference type="InterPro" id="IPR036420">
    <property type="entry name" value="BRCT_dom_sf"/>
</dbReference>
<dbReference type="AlphaFoldDB" id="A0A1M6Z3U0"/>
<feature type="compositionally biased region" description="Acidic residues" evidence="1">
    <location>
        <begin position="255"/>
        <end position="278"/>
    </location>
</feature>
<dbReference type="PROSITE" id="PS50172">
    <property type="entry name" value="BRCT"/>
    <property type="match status" value="1"/>
</dbReference>
<dbReference type="CDD" id="cd17748">
    <property type="entry name" value="BRCT_DNA_ligase_like"/>
    <property type="match status" value="1"/>
</dbReference>
<evidence type="ECO:0000256" key="1">
    <source>
        <dbReference type="SAM" id="MobiDB-lite"/>
    </source>
</evidence>
<feature type="domain" description="BRCT" evidence="2">
    <location>
        <begin position="299"/>
        <end position="380"/>
    </location>
</feature>
<evidence type="ECO:0000313" key="4">
    <source>
        <dbReference type="Proteomes" id="UP000183975"/>
    </source>
</evidence>
<organism evidence="3 4">
    <name type="scientific">Anaerotignum lactatifermentans DSM 14214</name>
    <dbReference type="NCBI Taxonomy" id="1121323"/>
    <lineage>
        <taxon>Bacteria</taxon>
        <taxon>Bacillati</taxon>
        <taxon>Bacillota</taxon>
        <taxon>Clostridia</taxon>
        <taxon>Lachnospirales</taxon>
        <taxon>Anaerotignaceae</taxon>
        <taxon>Anaerotignum</taxon>
    </lineage>
</organism>
<proteinExistence type="predicted"/>
<dbReference type="OrthoDB" id="9759736at2"/>
<gene>
    <name evidence="3" type="ORF">SAMN02745138_03137</name>
</gene>
<feature type="region of interest" description="Disordered" evidence="1">
    <location>
        <begin position="255"/>
        <end position="287"/>
    </location>
</feature>
<dbReference type="RefSeq" id="WP_072853324.1">
    <property type="nucleotide sequence ID" value="NZ_FRAH01000083.1"/>
</dbReference>
<name>A0A1M6Z3U0_9FIRM</name>
<dbReference type="Proteomes" id="UP000183975">
    <property type="component" value="Unassembled WGS sequence"/>
</dbReference>
<dbReference type="SUPFAM" id="SSF52113">
    <property type="entry name" value="BRCT domain"/>
    <property type="match status" value="1"/>
</dbReference>
<dbReference type="Pfam" id="PF00533">
    <property type="entry name" value="BRCT"/>
    <property type="match status" value="1"/>
</dbReference>
<keyword evidence="4" id="KW-1185">Reference proteome</keyword>